<evidence type="ECO:0000313" key="2">
    <source>
        <dbReference type="EMBL" id="EDW24989.1"/>
    </source>
</evidence>
<dbReference type="OMA" id="LNQSDHE"/>
<dbReference type="STRING" id="7234.B4G3I1"/>
<feature type="region of interest" description="Disordered" evidence="1">
    <location>
        <begin position="1"/>
        <end position="61"/>
    </location>
</feature>
<dbReference type="AlphaFoldDB" id="B4G3I1"/>
<dbReference type="HOGENOM" id="CLU_1391556_0_0_1"/>
<name>B4G3I1_DROPE</name>
<reference evidence="2 3" key="1">
    <citation type="journal article" date="2007" name="Nature">
        <title>Evolution of genes and genomes on the Drosophila phylogeny.</title>
        <authorList>
            <consortium name="Drosophila 12 Genomes Consortium"/>
            <person name="Clark A.G."/>
            <person name="Eisen M.B."/>
            <person name="Smith D.R."/>
            <person name="Bergman C.M."/>
            <person name="Oliver B."/>
            <person name="Markow T.A."/>
            <person name="Kaufman T.C."/>
            <person name="Kellis M."/>
            <person name="Gelbart W."/>
            <person name="Iyer V.N."/>
            <person name="Pollard D.A."/>
            <person name="Sackton T.B."/>
            <person name="Larracuente A.M."/>
            <person name="Singh N.D."/>
            <person name="Abad J.P."/>
            <person name="Abt D.N."/>
            <person name="Adryan B."/>
            <person name="Aguade M."/>
            <person name="Akashi H."/>
            <person name="Anderson W.W."/>
            <person name="Aquadro C.F."/>
            <person name="Ardell D.H."/>
            <person name="Arguello R."/>
            <person name="Artieri C.G."/>
            <person name="Barbash D.A."/>
            <person name="Barker D."/>
            <person name="Barsanti P."/>
            <person name="Batterham P."/>
            <person name="Batzoglou S."/>
            <person name="Begun D."/>
            <person name="Bhutkar A."/>
            <person name="Blanco E."/>
            <person name="Bosak S.A."/>
            <person name="Bradley R.K."/>
            <person name="Brand A.D."/>
            <person name="Brent M.R."/>
            <person name="Brooks A.N."/>
            <person name="Brown R.H."/>
            <person name="Butlin R.K."/>
            <person name="Caggese C."/>
            <person name="Calvi B.R."/>
            <person name="Bernardo de Carvalho A."/>
            <person name="Caspi A."/>
            <person name="Castrezana S."/>
            <person name="Celniker S.E."/>
            <person name="Chang J.L."/>
            <person name="Chapple C."/>
            <person name="Chatterji S."/>
            <person name="Chinwalla A."/>
            <person name="Civetta A."/>
            <person name="Clifton S.W."/>
            <person name="Comeron J.M."/>
            <person name="Costello J.C."/>
            <person name="Coyne J.A."/>
            <person name="Daub J."/>
            <person name="David R.G."/>
            <person name="Delcher A.L."/>
            <person name="Delehaunty K."/>
            <person name="Do C.B."/>
            <person name="Ebling H."/>
            <person name="Edwards K."/>
            <person name="Eickbush T."/>
            <person name="Evans J.D."/>
            <person name="Filipski A."/>
            <person name="Findeiss S."/>
            <person name="Freyhult E."/>
            <person name="Fulton L."/>
            <person name="Fulton R."/>
            <person name="Garcia A.C."/>
            <person name="Gardiner A."/>
            <person name="Garfield D.A."/>
            <person name="Garvin B.E."/>
            <person name="Gibson G."/>
            <person name="Gilbert D."/>
            <person name="Gnerre S."/>
            <person name="Godfrey J."/>
            <person name="Good R."/>
            <person name="Gotea V."/>
            <person name="Gravely B."/>
            <person name="Greenberg A.J."/>
            <person name="Griffiths-Jones S."/>
            <person name="Gross S."/>
            <person name="Guigo R."/>
            <person name="Gustafson E.A."/>
            <person name="Haerty W."/>
            <person name="Hahn M.W."/>
            <person name="Halligan D.L."/>
            <person name="Halpern A.L."/>
            <person name="Halter G.M."/>
            <person name="Han M.V."/>
            <person name="Heger A."/>
            <person name="Hillier L."/>
            <person name="Hinrichs A.S."/>
            <person name="Holmes I."/>
            <person name="Hoskins R.A."/>
            <person name="Hubisz M.J."/>
            <person name="Hultmark D."/>
            <person name="Huntley M.A."/>
            <person name="Jaffe D.B."/>
            <person name="Jagadeeshan S."/>
            <person name="Jeck W.R."/>
            <person name="Johnson J."/>
            <person name="Jones C.D."/>
            <person name="Jordan W.C."/>
            <person name="Karpen G.H."/>
            <person name="Kataoka E."/>
            <person name="Keightley P.D."/>
            <person name="Kheradpour P."/>
            <person name="Kirkness E.F."/>
            <person name="Koerich L.B."/>
            <person name="Kristiansen K."/>
            <person name="Kudrna D."/>
            <person name="Kulathinal R.J."/>
            <person name="Kumar S."/>
            <person name="Kwok R."/>
            <person name="Lander E."/>
            <person name="Langley C.H."/>
            <person name="Lapoint R."/>
            <person name="Lazzaro B.P."/>
            <person name="Lee S.J."/>
            <person name="Levesque L."/>
            <person name="Li R."/>
            <person name="Lin C.F."/>
            <person name="Lin M.F."/>
            <person name="Lindblad-Toh K."/>
            <person name="Llopart A."/>
            <person name="Long M."/>
            <person name="Low L."/>
            <person name="Lozovsky E."/>
            <person name="Lu J."/>
            <person name="Luo M."/>
            <person name="Machado C.A."/>
            <person name="Makalowski W."/>
            <person name="Marzo M."/>
            <person name="Matsuda M."/>
            <person name="Matzkin L."/>
            <person name="McAllister B."/>
            <person name="McBride C.S."/>
            <person name="McKernan B."/>
            <person name="McKernan K."/>
            <person name="Mendez-Lago M."/>
            <person name="Minx P."/>
            <person name="Mollenhauer M.U."/>
            <person name="Montooth K."/>
            <person name="Mount S.M."/>
            <person name="Mu X."/>
            <person name="Myers E."/>
            <person name="Negre B."/>
            <person name="Newfeld S."/>
            <person name="Nielsen R."/>
            <person name="Noor M.A."/>
            <person name="O'Grady P."/>
            <person name="Pachter L."/>
            <person name="Papaceit M."/>
            <person name="Parisi M.J."/>
            <person name="Parisi M."/>
            <person name="Parts L."/>
            <person name="Pedersen J.S."/>
            <person name="Pesole G."/>
            <person name="Phillippy A.M."/>
            <person name="Ponting C.P."/>
            <person name="Pop M."/>
            <person name="Porcelli D."/>
            <person name="Powell J.R."/>
            <person name="Prohaska S."/>
            <person name="Pruitt K."/>
            <person name="Puig M."/>
            <person name="Quesneville H."/>
            <person name="Ram K.R."/>
            <person name="Rand D."/>
            <person name="Rasmussen M.D."/>
            <person name="Reed L.K."/>
            <person name="Reenan R."/>
            <person name="Reily A."/>
            <person name="Remington K.A."/>
            <person name="Rieger T.T."/>
            <person name="Ritchie M.G."/>
            <person name="Robin C."/>
            <person name="Rogers Y.H."/>
            <person name="Rohde C."/>
            <person name="Rozas J."/>
            <person name="Rubenfield M.J."/>
            <person name="Ruiz A."/>
            <person name="Russo S."/>
            <person name="Salzberg S.L."/>
            <person name="Sanchez-Gracia A."/>
            <person name="Saranga D.J."/>
            <person name="Sato H."/>
            <person name="Schaeffer S.W."/>
            <person name="Schatz M.C."/>
            <person name="Schlenke T."/>
            <person name="Schwartz R."/>
            <person name="Segarra C."/>
            <person name="Singh R.S."/>
            <person name="Sirot L."/>
            <person name="Sirota M."/>
            <person name="Sisneros N.B."/>
            <person name="Smith C.D."/>
            <person name="Smith T.F."/>
            <person name="Spieth J."/>
            <person name="Stage D.E."/>
            <person name="Stark A."/>
            <person name="Stephan W."/>
            <person name="Strausberg R.L."/>
            <person name="Strempel S."/>
            <person name="Sturgill D."/>
            <person name="Sutton G."/>
            <person name="Sutton G.G."/>
            <person name="Tao W."/>
            <person name="Teichmann S."/>
            <person name="Tobari Y.N."/>
            <person name="Tomimura Y."/>
            <person name="Tsolas J.M."/>
            <person name="Valente V.L."/>
            <person name="Venter E."/>
            <person name="Venter J.C."/>
            <person name="Vicario S."/>
            <person name="Vieira F.G."/>
            <person name="Vilella A.J."/>
            <person name="Villasante A."/>
            <person name="Walenz B."/>
            <person name="Wang J."/>
            <person name="Wasserman M."/>
            <person name="Watts T."/>
            <person name="Wilson D."/>
            <person name="Wilson R.K."/>
            <person name="Wing R.A."/>
            <person name="Wolfner M.F."/>
            <person name="Wong A."/>
            <person name="Wong G.K."/>
            <person name="Wu C.I."/>
            <person name="Wu G."/>
            <person name="Yamamoto D."/>
            <person name="Yang H.P."/>
            <person name="Yang S.P."/>
            <person name="Yorke J.A."/>
            <person name="Yoshida K."/>
            <person name="Zdobnov E."/>
            <person name="Zhang P."/>
            <person name="Zhang Y."/>
            <person name="Zimin A.V."/>
            <person name="Baldwin J."/>
            <person name="Abdouelleil A."/>
            <person name="Abdulkadir J."/>
            <person name="Abebe A."/>
            <person name="Abera B."/>
            <person name="Abreu J."/>
            <person name="Acer S.C."/>
            <person name="Aftuck L."/>
            <person name="Alexander A."/>
            <person name="An P."/>
            <person name="Anderson E."/>
            <person name="Anderson S."/>
            <person name="Arachi H."/>
            <person name="Azer M."/>
            <person name="Bachantsang P."/>
            <person name="Barry A."/>
            <person name="Bayul T."/>
            <person name="Berlin A."/>
            <person name="Bessette D."/>
            <person name="Bloom T."/>
            <person name="Blye J."/>
            <person name="Boguslavskiy L."/>
            <person name="Bonnet C."/>
            <person name="Boukhgalter B."/>
            <person name="Bourzgui I."/>
            <person name="Brown A."/>
            <person name="Cahill P."/>
            <person name="Channer S."/>
            <person name="Cheshatsang Y."/>
            <person name="Chuda L."/>
            <person name="Citroen M."/>
            <person name="Collymore A."/>
            <person name="Cooke P."/>
            <person name="Costello M."/>
            <person name="D'Aco K."/>
            <person name="Daza R."/>
            <person name="De Haan G."/>
            <person name="DeGray S."/>
            <person name="DeMaso C."/>
            <person name="Dhargay N."/>
            <person name="Dooley K."/>
            <person name="Dooley E."/>
            <person name="Doricent M."/>
            <person name="Dorje P."/>
            <person name="Dorjee K."/>
            <person name="Dupes A."/>
            <person name="Elong R."/>
            <person name="Falk J."/>
            <person name="Farina A."/>
            <person name="Faro S."/>
            <person name="Ferguson D."/>
            <person name="Fisher S."/>
            <person name="Foley C.D."/>
            <person name="Franke A."/>
            <person name="Friedrich D."/>
            <person name="Gadbois L."/>
            <person name="Gearin G."/>
            <person name="Gearin C.R."/>
            <person name="Giannoukos G."/>
            <person name="Goode T."/>
            <person name="Graham J."/>
            <person name="Grandbois E."/>
            <person name="Grewal S."/>
            <person name="Gyaltsen K."/>
            <person name="Hafez N."/>
            <person name="Hagos B."/>
            <person name="Hall J."/>
            <person name="Henson C."/>
            <person name="Hollinger A."/>
            <person name="Honan T."/>
            <person name="Huard M.D."/>
            <person name="Hughes L."/>
            <person name="Hurhula B."/>
            <person name="Husby M.E."/>
            <person name="Kamat A."/>
            <person name="Kanga B."/>
            <person name="Kashin S."/>
            <person name="Khazanovich D."/>
            <person name="Kisner P."/>
            <person name="Lance K."/>
            <person name="Lara M."/>
            <person name="Lee W."/>
            <person name="Lennon N."/>
            <person name="Letendre F."/>
            <person name="LeVine R."/>
            <person name="Lipovsky A."/>
            <person name="Liu X."/>
            <person name="Liu J."/>
            <person name="Liu S."/>
            <person name="Lokyitsang T."/>
            <person name="Lokyitsang Y."/>
            <person name="Lubonja R."/>
            <person name="Lui A."/>
            <person name="MacDonald P."/>
            <person name="Magnisalis V."/>
            <person name="Maru K."/>
            <person name="Matthews C."/>
            <person name="McCusker W."/>
            <person name="McDonough S."/>
            <person name="Mehta T."/>
            <person name="Meldrim J."/>
            <person name="Meneus L."/>
            <person name="Mihai O."/>
            <person name="Mihalev A."/>
            <person name="Mihova T."/>
            <person name="Mittelman R."/>
            <person name="Mlenga V."/>
            <person name="Montmayeur A."/>
            <person name="Mulrain L."/>
            <person name="Navidi A."/>
            <person name="Naylor J."/>
            <person name="Negash T."/>
            <person name="Nguyen T."/>
            <person name="Nguyen N."/>
            <person name="Nicol R."/>
            <person name="Norbu C."/>
            <person name="Norbu N."/>
            <person name="Novod N."/>
            <person name="O'Neill B."/>
            <person name="Osman S."/>
            <person name="Markiewicz E."/>
            <person name="Oyono O.L."/>
            <person name="Patti C."/>
            <person name="Phunkhang P."/>
            <person name="Pierre F."/>
            <person name="Priest M."/>
            <person name="Raghuraman S."/>
            <person name="Rege F."/>
            <person name="Reyes R."/>
            <person name="Rise C."/>
            <person name="Rogov P."/>
            <person name="Ross K."/>
            <person name="Ryan E."/>
            <person name="Settipalli S."/>
            <person name="Shea T."/>
            <person name="Sherpa N."/>
            <person name="Shi L."/>
            <person name="Shih D."/>
            <person name="Sparrow T."/>
            <person name="Spaulding J."/>
            <person name="Stalker J."/>
            <person name="Stange-Thomann N."/>
            <person name="Stavropoulos S."/>
            <person name="Stone C."/>
            <person name="Strader C."/>
            <person name="Tesfaye S."/>
            <person name="Thomson T."/>
            <person name="Thoulutsang Y."/>
            <person name="Thoulutsang D."/>
            <person name="Topham K."/>
            <person name="Topping I."/>
            <person name="Tsamla T."/>
            <person name="Vassiliev H."/>
            <person name="Vo A."/>
            <person name="Wangchuk T."/>
            <person name="Wangdi T."/>
            <person name="Weiand M."/>
            <person name="Wilkinson J."/>
            <person name="Wilson A."/>
            <person name="Yadav S."/>
            <person name="Young G."/>
            <person name="Yu Q."/>
            <person name="Zembek L."/>
            <person name="Zhong D."/>
            <person name="Zimmer A."/>
            <person name="Zwirko Z."/>
            <person name="Jaffe D.B."/>
            <person name="Alvarez P."/>
            <person name="Brockman W."/>
            <person name="Butler J."/>
            <person name="Chin C."/>
            <person name="Gnerre S."/>
            <person name="Grabherr M."/>
            <person name="Kleber M."/>
            <person name="Mauceli E."/>
            <person name="MacCallum I."/>
        </authorList>
    </citation>
    <scope>NUCLEOTIDE SEQUENCE [LARGE SCALE GENOMIC DNA]</scope>
    <source>
        <strain evidence="3">MSH-3 / Tucson 14011-0111.49</strain>
    </source>
</reference>
<dbReference type="Proteomes" id="UP000008744">
    <property type="component" value="Unassembled WGS sequence"/>
</dbReference>
<feature type="region of interest" description="Disordered" evidence="1">
    <location>
        <begin position="144"/>
        <end position="165"/>
    </location>
</feature>
<feature type="compositionally biased region" description="Basic and acidic residues" evidence="1">
    <location>
        <begin position="45"/>
        <end position="55"/>
    </location>
</feature>
<evidence type="ECO:0000256" key="1">
    <source>
        <dbReference type="SAM" id="MobiDB-lite"/>
    </source>
</evidence>
<feature type="compositionally biased region" description="Basic residues" evidence="1">
    <location>
        <begin position="19"/>
        <end position="35"/>
    </location>
</feature>
<protein>
    <submittedName>
        <fullName evidence="2">GL23088</fullName>
    </submittedName>
</protein>
<keyword evidence="3" id="KW-1185">Reference proteome</keyword>
<dbReference type="EMBL" id="CH479179">
    <property type="protein sequence ID" value="EDW24989.1"/>
    <property type="molecule type" value="Genomic_DNA"/>
</dbReference>
<sequence>MSAGSASEDTEKIVEKVPPPHKHRRAVPREKRRHYTAPNNVNQKAMEKVQAENDMNRNNTNWRARDDLDMEVALRPRMNAPDVVRSALGQGEKISENTIDNLLLAPNKIVIPERYIPETTPELSPEEKKRRQEKVESIKKMLAEAPISSNENESLPPSKITAEKKQREHLLQLNQILAQQVMQVSKIVAGNPTSHN</sequence>
<dbReference type="OrthoDB" id="43122at2759"/>
<gene>
    <name evidence="2" type="primary">Dper\GL23088</name>
    <name evidence="2" type="ORF">Dper_GL23088</name>
</gene>
<evidence type="ECO:0000313" key="3">
    <source>
        <dbReference type="Proteomes" id="UP000008744"/>
    </source>
</evidence>
<dbReference type="PANTHER" id="PTHR12752:SF9">
    <property type="entry name" value="KRAMER, ISOFORM I"/>
    <property type="match status" value="1"/>
</dbReference>
<dbReference type="eggNOG" id="ENOG502RY4C">
    <property type="taxonomic scope" value="Eukaryota"/>
</dbReference>
<organism evidence="3">
    <name type="scientific">Drosophila persimilis</name>
    <name type="common">Fruit fly</name>
    <dbReference type="NCBI Taxonomy" id="7234"/>
    <lineage>
        <taxon>Eukaryota</taxon>
        <taxon>Metazoa</taxon>
        <taxon>Ecdysozoa</taxon>
        <taxon>Arthropoda</taxon>
        <taxon>Hexapoda</taxon>
        <taxon>Insecta</taxon>
        <taxon>Pterygota</taxon>
        <taxon>Neoptera</taxon>
        <taxon>Endopterygota</taxon>
        <taxon>Diptera</taxon>
        <taxon>Brachycera</taxon>
        <taxon>Muscomorpha</taxon>
        <taxon>Ephydroidea</taxon>
        <taxon>Drosophilidae</taxon>
        <taxon>Drosophila</taxon>
        <taxon>Sophophora</taxon>
    </lineage>
</organism>
<dbReference type="PANTHER" id="PTHR12752">
    <property type="entry name" value="PHOSPHOINOSITOL 3-PHOSPHATE-BINDING PROTEIN"/>
    <property type="match status" value="1"/>
</dbReference>
<accession>B4G3I1</accession>
<proteinExistence type="predicted"/>